<feature type="compositionally biased region" description="Acidic residues" evidence="1">
    <location>
        <begin position="239"/>
        <end position="251"/>
    </location>
</feature>
<reference evidence="2 3" key="1">
    <citation type="submission" date="2014-02" db="EMBL/GenBank/DDBJ databases">
        <title>The genome sequence of Colletotrichum salicis CBS 607.94.</title>
        <authorList>
            <person name="Baroncelli R."/>
            <person name="Thon M.R."/>
        </authorList>
    </citation>
    <scope>NUCLEOTIDE SEQUENCE [LARGE SCALE GENOMIC DNA]</scope>
    <source>
        <strain evidence="2 3">CBS 607.94</strain>
    </source>
</reference>
<name>A0A135U6U2_9PEZI</name>
<dbReference type="Proteomes" id="UP000070121">
    <property type="component" value="Unassembled WGS sequence"/>
</dbReference>
<gene>
    <name evidence="2" type="ORF">CSAL01_08433</name>
</gene>
<feature type="region of interest" description="Disordered" evidence="1">
    <location>
        <begin position="91"/>
        <end position="122"/>
    </location>
</feature>
<dbReference type="EMBL" id="JFFI01001669">
    <property type="protein sequence ID" value="KXH56131.1"/>
    <property type="molecule type" value="Genomic_DNA"/>
</dbReference>
<proteinExistence type="predicted"/>
<accession>A0A135U6U2</accession>
<organism evidence="2 3">
    <name type="scientific">Colletotrichum salicis</name>
    <dbReference type="NCBI Taxonomy" id="1209931"/>
    <lineage>
        <taxon>Eukaryota</taxon>
        <taxon>Fungi</taxon>
        <taxon>Dikarya</taxon>
        <taxon>Ascomycota</taxon>
        <taxon>Pezizomycotina</taxon>
        <taxon>Sordariomycetes</taxon>
        <taxon>Hypocreomycetidae</taxon>
        <taxon>Glomerellales</taxon>
        <taxon>Glomerellaceae</taxon>
        <taxon>Colletotrichum</taxon>
        <taxon>Colletotrichum acutatum species complex</taxon>
    </lineage>
</organism>
<evidence type="ECO:0000313" key="3">
    <source>
        <dbReference type="Proteomes" id="UP000070121"/>
    </source>
</evidence>
<evidence type="ECO:0000256" key="1">
    <source>
        <dbReference type="SAM" id="MobiDB-lite"/>
    </source>
</evidence>
<feature type="region of interest" description="Disordered" evidence="1">
    <location>
        <begin position="230"/>
        <end position="251"/>
    </location>
</feature>
<sequence length="251" mass="27662">MAARRYPKLSKEQKQTISYASCAIQQWSRRDDLARWREIKDVEWLFDNFEEDILTGLGYTRPNLSIYNWLAEIHPAMDVDDEDEGRIECGPKNASKAPDILVEPGPGPEIAPSSEVASQPQPHLPLAGDPSAFVATGGISFKKVMQTHDLPPAGRMSLLDLARVLDGWTEAKAEGMRSAIGVDPDSDNESPYIISPPGAQASWAAWIQLKLVDGKPEKFIGLTSPSPRAVEELTRFNETDSDEDDADSGRD</sequence>
<evidence type="ECO:0000313" key="2">
    <source>
        <dbReference type="EMBL" id="KXH56131.1"/>
    </source>
</evidence>
<comment type="caution">
    <text evidence="2">The sequence shown here is derived from an EMBL/GenBank/DDBJ whole genome shotgun (WGS) entry which is preliminary data.</text>
</comment>
<dbReference type="AlphaFoldDB" id="A0A135U6U2"/>
<keyword evidence="3" id="KW-1185">Reference proteome</keyword>
<protein>
    <submittedName>
        <fullName evidence="2">Uncharacterized protein</fullName>
    </submittedName>
</protein>